<evidence type="ECO:0000313" key="5">
    <source>
        <dbReference type="Proteomes" id="UP000516230"/>
    </source>
</evidence>
<dbReference type="Proteomes" id="UP000516230">
    <property type="component" value="Chromosome"/>
</dbReference>
<dbReference type="AlphaFoldDB" id="A0A7H0I134"/>
<evidence type="ECO:0000313" key="4">
    <source>
        <dbReference type="EMBL" id="QNP66500.1"/>
    </source>
</evidence>
<organism evidence="4 5">
    <name type="scientific">Streptomyces genisteinicus</name>
    <dbReference type="NCBI Taxonomy" id="2768068"/>
    <lineage>
        <taxon>Bacteria</taxon>
        <taxon>Bacillati</taxon>
        <taxon>Actinomycetota</taxon>
        <taxon>Actinomycetes</taxon>
        <taxon>Kitasatosporales</taxon>
        <taxon>Streptomycetaceae</taxon>
        <taxon>Streptomyces</taxon>
    </lineage>
</organism>
<accession>A0A7H0I134</accession>
<feature type="chain" id="PRO_5028990908" evidence="3">
    <location>
        <begin position="22"/>
        <end position="371"/>
    </location>
</feature>
<evidence type="ECO:0000256" key="1">
    <source>
        <dbReference type="SAM" id="MobiDB-lite"/>
    </source>
</evidence>
<dbReference type="NCBIfam" id="NF038012">
    <property type="entry name" value="DMT_1"/>
    <property type="match status" value="1"/>
</dbReference>
<gene>
    <name evidence="4" type="ORF">IAG43_28610</name>
</gene>
<keyword evidence="2" id="KW-1133">Transmembrane helix</keyword>
<sequence>MSGLVAAVLLSLLSAVGYAFAAVTQSRLAGAVARDGGGTRSLAAQPLWWWAVGLNGAGALAHVGALHYGPLTLVQPLGALTLVAALPLAARRDRRRVVRAEWRGALCTLAGLVGLISVTGPAAPGDALSVHESLSVAAACGLLIAVLARGRGLGHATASGVASGVASALTQTVTASVAGALPGGAAVWWQTTLVAGLVAVLSVGGLLLSQRAYRSGLAAPLALVNLSNPAAAAVIGVVLLGETFRAGGWGWLVAAASAALAARGVVLLTRAVPSGAASPGAPAPAEPAVRVPAPGPEDRTAAGAVAPAAPAAAAPAVRAPVPAREGGTTARTAGVTATGTVPEAAAPGRLLVLPPRPPAPADSTPPAALTG</sequence>
<feature type="region of interest" description="Disordered" evidence="1">
    <location>
        <begin position="276"/>
        <end position="371"/>
    </location>
</feature>
<feature type="signal peptide" evidence="3">
    <location>
        <begin position="1"/>
        <end position="21"/>
    </location>
</feature>
<keyword evidence="2" id="KW-0812">Transmembrane</keyword>
<reference evidence="4 5" key="1">
    <citation type="submission" date="2020-08" db="EMBL/GenBank/DDBJ databases">
        <title>A novel species.</title>
        <authorList>
            <person name="Gao J."/>
        </authorList>
    </citation>
    <scope>NUCLEOTIDE SEQUENCE [LARGE SCALE GENOMIC DNA]</scope>
    <source>
        <strain evidence="4 5">CRPJ-33</strain>
    </source>
</reference>
<protein>
    <submittedName>
        <fullName evidence="4">DMT family transporter</fullName>
    </submittedName>
</protein>
<feature type="transmembrane region" description="Helical" evidence="2">
    <location>
        <begin position="102"/>
        <end position="122"/>
    </location>
</feature>
<proteinExistence type="predicted"/>
<dbReference type="PANTHER" id="PTHR40761:SF1">
    <property type="entry name" value="CONSERVED INTEGRAL MEMBRANE ALANINE VALINE AND LEUCINE RICH PROTEIN-RELATED"/>
    <property type="match status" value="1"/>
</dbReference>
<feature type="compositionally biased region" description="Low complexity" evidence="1">
    <location>
        <begin position="361"/>
        <end position="371"/>
    </location>
</feature>
<feature type="transmembrane region" description="Helical" evidence="2">
    <location>
        <begin position="128"/>
        <end position="148"/>
    </location>
</feature>
<feature type="transmembrane region" description="Helical" evidence="2">
    <location>
        <begin position="220"/>
        <end position="240"/>
    </location>
</feature>
<feature type="transmembrane region" description="Helical" evidence="2">
    <location>
        <begin position="246"/>
        <end position="268"/>
    </location>
</feature>
<feature type="transmembrane region" description="Helical" evidence="2">
    <location>
        <begin position="187"/>
        <end position="208"/>
    </location>
</feature>
<dbReference type="RefSeq" id="WP_187743559.1">
    <property type="nucleotide sequence ID" value="NZ_CP060825.1"/>
</dbReference>
<dbReference type="KEGG" id="sgj:IAG43_28610"/>
<evidence type="ECO:0000256" key="2">
    <source>
        <dbReference type="SAM" id="Phobius"/>
    </source>
</evidence>
<dbReference type="PANTHER" id="PTHR40761">
    <property type="entry name" value="CONSERVED INTEGRAL MEMBRANE ALANINE VALINE AND LEUCINE RICH PROTEIN-RELATED"/>
    <property type="match status" value="1"/>
</dbReference>
<keyword evidence="5" id="KW-1185">Reference proteome</keyword>
<feature type="transmembrane region" description="Helical" evidence="2">
    <location>
        <begin position="160"/>
        <end position="181"/>
    </location>
</feature>
<name>A0A7H0I134_9ACTN</name>
<feature type="compositionally biased region" description="Low complexity" evidence="1">
    <location>
        <begin position="301"/>
        <end position="353"/>
    </location>
</feature>
<dbReference type="EMBL" id="CP060825">
    <property type="protein sequence ID" value="QNP66500.1"/>
    <property type="molecule type" value="Genomic_DNA"/>
</dbReference>
<feature type="transmembrane region" description="Helical" evidence="2">
    <location>
        <begin position="73"/>
        <end position="90"/>
    </location>
</feature>
<keyword evidence="2" id="KW-0472">Membrane</keyword>
<keyword evidence="3" id="KW-0732">Signal</keyword>
<evidence type="ECO:0000256" key="3">
    <source>
        <dbReference type="SAM" id="SignalP"/>
    </source>
</evidence>